<dbReference type="AlphaFoldDB" id="A0A516Q4T7"/>
<dbReference type="OrthoDB" id="4332123at2"/>
<feature type="transmembrane region" description="Helical" evidence="5">
    <location>
        <begin position="402"/>
        <end position="427"/>
    </location>
</feature>
<feature type="transmembrane region" description="Helical" evidence="5">
    <location>
        <begin position="118"/>
        <end position="145"/>
    </location>
</feature>
<evidence type="ECO:0000259" key="6">
    <source>
        <dbReference type="PROSITE" id="PS50850"/>
    </source>
</evidence>
<dbReference type="Pfam" id="PF07690">
    <property type="entry name" value="MFS_1"/>
    <property type="match status" value="1"/>
</dbReference>
<dbReference type="SUPFAM" id="SSF103473">
    <property type="entry name" value="MFS general substrate transporter"/>
    <property type="match status" value="1"/>
</dbReference>
<feature type="transmembrane region" description="Helical" evidence="5">
    <location>
        <begin position="89"/>
        <end position="106"/>
    </location>
</feature>
<feature type="transmembrane region" description="Helical" evidence="5">
    <location>
        <begin position="367"/>
        <end position="390"/>
    </location>
</feature>
<keyword evidence="2 5" id="KW-0812">Transmembrane</keyword>
<reference evidence="7 8" key="1">
    <citation type="submission" date="2019-07" db="EMBL/GenBank/DDBJ databases">
        <title>Microlunatus dokdonensis sp. nov. isolated from the rhizospheric soil of the wild plant Elymus tsukushiensis.</title>
        <authorList>
            <person name="Ghim S.-Y."/>
            <person name="Hwang Y.-J."/>
            <person name="Son J.-S."/>
            <person name="Shin J.-H."/>
        </authorList>
    </citation>
    <scope>NUCLEOTIDE SEQUENCE [LARGE SCALE GENOMIC DNA]</scope>
    <source>
        <strain evidence="7 8">KUDC0627</strain>
    </source>
</reference>
<dbReference type="InterPro" id="IPR036259">
    <property type="entry name" value="MFS_trans_sf"/>
</dbReference>
<protein>
    <submittedName>
        <fullName evidence="7">MFS transporter</fullName>
    </submittedName>
</protein>
<feature type="transmembrane region" description="Helical" evidence="5">
    <location>
        <begin position="207"/>
        <end position="227"/>
    </location>
</feature>
<dbReference type="InterPro" id="IPR011701">
    <property type="entry name" value="MFS"/>
</dbReference>
<keyword evidence="3 5" id="KW-1133">Transmembrane helix</keyword>
<feature type="transmembrane region" description="Helical" evidence="5">
    <location>
        <begin position="269"/>
        <end position="289"/>
    </location>
</feature>
<evidence type="ECO:0000256" key="3">
    <source>
        <dbReference type="ARBA" id="ARBA00022989"/>
    </source>
</evidence>
<accession>A0A516Q4T7</accession>
<dbReference type="InterPro" id="IPR050382">
    <property type="entry name" value="MFS_Na/Anion_cotransporter"/>
</dbReference>
<evidence type="ECO:0000256" key="4">
    <source>
        <dbReference type="ARBA" id="ARBA00023136"/>
    </source>
</evidence>
<dbReference type="PROSITE" id="PS50850">
    <property type="entry name" value="MFS"/>
    <property type="match status" value="1"/>
</dbReference>
<evidence type="ECO:0000256" key="1">
    <source>
        <dbReference type="ARBA" id="ARBA00004651"/>
    </source>
</evidence>
<dbReference type="PANTHER" id="PTHR11662:SF399">
    <property type="entry name" value="FI19708P1-RELATED"/>
    <property type="match status" value="1"/>
</dbReference>
<dbReference type="Proteomes" id="UP000319263">
    <property type="component" value="Chromosome"/>
</dbReference>
<feature type="transmembrane region" description="Helical" evidence="5">
    <location>
        <begin position="341"/>
        <end position="361"/>
    </location>
</feature>
<feature type="domain" description="Major facilitator superfamily (MFS) profile" evidence="6">
    <location>
        <begin position="52"/>
        <end position="459"/>
    </location>
</feature>
<keyword evidence="8" id="KW-1185">Reference proteome</keyword>
<organism evidence="7 8">
    <name type="scientific">Microlunatus elymi</name>
    <dbReference type="NCBI Taxonomy" id="2596828"/>
    <lineage>
        <taxon>Bacteria</taxon>
        <taxon>Bacillati</taxon>
        <taxon>Actinomycetota</taxon>
        <taxon>Actinomycetes</taxon>
        <taxon>Propionibacteriales</taxon>
        <taxon>Propionibacteriaceae</taxon>
        <taxon>Microlunatus</taxon>
    </lineage>
</organism>
<feature type="transmembrane region" description="Helical" evidence="5">
    <location>
        <begin position="433"/>
        <end position="454"/>
    </location>
</feature>
<evidence type="ECO:0000256" key="5">
    <source>
        <dbReference type="SAM" id="Phobius"/>
    </source>
</evidence>
<feature type="transmembrane region" description="Helical" evidence="5">
    <location>
        <begin position="179"/>
        <end position="201"/>
    </location>
</feature>
<gene>
    <name evidence="7" type="ORF">FOE78_23410</name>
</gene>
<feature type="transmembrane region" description="Helical" evidence="5">
    <location>
        <begin position="309"/>
        <end position="329"/>
    </location>
</feature>
<sequence>MSAYPAAACPTNTIRFLSLVTRESSLSTSASTADPRRTRPSTSARSSVRIRVFAVLFVLILINFLDRTALTVALPYIGKEITITPQLKGWILGAFFWTYLIFQIPGGWLLDRFGPRKIIGIVGTAWGLVELATGFVTGAFGLLLFRLGLGAFEAPVYPAGAKINSAWLPAKERARGATILDAASPLGAAFGGLLVTFLIGIFGSWRWAFFATGALTVLAALACFAYLRDKPEQHPGVSESELDHIRSDQQEVTAESGPLPKIGDYLRSLSFWGMMFGRLGWAFTWWGIISWTPSYLVDSLHFDLAQVGWGTFFVYGMGFVGEVLSGFLTDYLRRRTGRLNLVTKIMLVGSGAAGAVSIFLIPLTSNGYLALVWLGIAVFFILFGGIYWAVPAWLAPRRQVGTVGGVMNVASAAGGALAPVVMGYAIAAASGSYSGAFLFLAGAAVIYLIGSLLINFEKPLAGSAGTVRVGTEEL</sequence>
<evidence type="ECO:0000256" key="2">
    <source>
        <dbReference type="ARBA" id="ARBA00022692"/>
    </source>
</evidence>
<evidence type="ECO:0000313" key="8">
    <source>
        <dbReference type="Proteomes" id="UP000319263"/>
    </source>
</evidence>
<dbReference type="KEGG" id="mik:FOE78_23410"/>
<dbReference type="Gene3D" id="1.20.1250.20">
    <property type="entry name" value="MFS general substrate transporter like domains"/>
    <property type="match status" value="2"/>
</dbReference>
<dbReference type="PANTHER" id="PTHR11662">
    <property type="entry name" value="SOLUTE CARRIER FAMILY 17"/>
    <property type="match status" value="1"/>
</dbReference>
<dbReference type="EMBL" id="CP041692">
    <property type="protein sequence ID" value="QDP98456.1"/>
    <property type="molecule type" value="Genomic_DNA"/>
</dbReference>
<feature type="transmembrane region" description="Helical" evidence="5">
    <location>
        <begin position="52"/>
        <end position="77"/>
    </location>
</feature>
<dbReference type="InterPro" id="IPR020846">
    <property type="entry name" value="MFS_dom"/>
</dbReference>
<evidence type="ECO:0000313" key="7">
    <source>
        <dbReference type="EMBL" id="QDP98456.1"/>
    </source>
</evidence>
<dbReference type="GO" id="GO:0022857">
    <property type="term" value="F:transmembrane transporter activity"/>
    <property type="evidence" value="ECO:0007669"/>
    <property type="project" value="InterPro"/>
</dbReference>
<proteinExistence type="predicted"/>
<keyword evidence="4 5" id="KW-0472">Membrane</keyword>
<dbReference type="CDD" id="cd17319">
    <property type="entry name" value="MFS_ExuT_GudP_like"/>
    <property type="match status" value="1"/>
</dbReference>
<comment type="subcellular location">
    <subcellularLocation>
        <location evidence="1">Cell membrane</location>
        <topology evidence="1">Multi-pass membrane protein</topology>
    </subcellularLocation>
</comment>
<dbReference type="GO" id="GO:0005886">
    <property type="term" value="C:plasma membrane"/>
    <property type="evidence" value="ECO:0007669"/>
    <property type="project" value="UniProtKB-SubCell"/>
</dbReference>
<name>A0A516Q4T7_9ACTN</name>